<feature type="domain" description="Superoxide dismutase copper/zinc binding" evidence="1">
    <location>
        <begin position="93"/>
        <end position="208"/>
    </location>
</feature>
<dbReference type="Pfam" id="PF00080">
    <property type="entry name" value="Sod_Cu"/>
    <property type="match status" value="1"/>
</dbReference>
<dbReference type="Gene3D" id="2.60.40.200">
    <property type="entry name" value="Superoxide dismutase, copper/zinc binding domain"/>
    <property type="match status" value="1"/>
</dbReference>
<organism evidence="2 3">
    <name type="scientific">Diploptera punctata</name>
    <name type="common">Pacific beetle cockroach</name>
    <dbReference type="NCBI Taxonomy" id="6984"/>
    <lineage>
        <taxon>Eukaryota</taxon>
        <taxon>Metazoa</taxon>
        <taxon>Ecdysozoa</taxon>
        <taxon>Arthropoda</taxon>
        <taxon>Hexapoda</taxon>
        <taxon>Insecta</taxon>
        <taxon>Pterygota</taxon>
        <taxon>Neoptera</taxon>
        <taxon>Polyneoptera</taxon>
        <taxon>Dictyoptera</taxon>
        <taxon>Blattodea</taxon>
        <taxon>Blaberoidea</taxon>
        <taxon>Blaberidae</taxon>
        <taxon>Diplopterinae</taxon>
        <taxon>Diploptera</taxon>
    </lineage>
</organism>
<protein>
    <recommendedName>
        <fullName evidence="1">Superoxide dismutase copper/zinc binding domain-containing protein</fullName>
    </recommendedName>
</protein>
<evidence type="ECO:0000313" key="2">
    <source>
        <dbReference type="EMBL" id="KAJ9593095.1"/>
    </source>
</evidence>
<dbReference type="EMBL" id="JASPKZ010003638">
    <property type="protein sequence ID" value="KAJ9593095.1"/>
    <property type="molecule type" value="Genomic_DNA"/>
</dbReference>
<evidence type="ECO:0000259" key="1">
    <source>
        <dbReference type="Pfam" id="PF00080"/>
    </source>
</evidence>
<feature type="non-terminal residue" evidence="2">
    <location>
        <position position="242"/>
    </location>
</feature>
<keyword evidence="3" id="KW-1185">Reference proteome</keyword>
<evidence type="ECO:0000313" key="3">
    <source>
        <dbReference type="Proteomes" id="UP001233999"/>
    </source>
</evidence>
<reference evidence="2" key="1">
    <citation type="journal article" date="2023" name="IScience">
        <title>Live-bearing cockroach genome reveals convergent evolutionary mechanisms linked to viviparity in insects and beyond.</title>
        <authorList>
            <person name="Fouks B."/>
            <person name="Harrison M.C."/>
            <person name="Mikhailova A.A."/>
            <person name="Marchal E."/>
            <person name="English S."/>
            <person name="Carruthers M."/>
            <person name="Jennings E.C."/>
            <person name="Chiamaka E.L."/>
            <person name="Frigard R.A."/>
            <person name="Pippel M."/>
            <person name="Attardo G.M."/>
            <person name="Benoit J.B."/>
            <person name="Bornberg-Bauer E."/>
            <person name="Tobe S.S."/>
        </authorList>
    </citation>
    <scope>NUCLEOTIDE SEQUENCE</scope>
    <source>
        <strain evidence="2">Stay&amp;Tobe</strain>
    </source>
</reference>
<dbReference type="SUPFAM" id="SSF49329">
    <property type="entry name" value="Cu,Zn superoxide dismutase-like"/>
    <property type="match status" value="1"/>
</dbReference>
<dbReference type="InterPro" id="IPR036423">
    <property type="entry name" value="SOD-like_Cu/Zn_dom_sf"/>
</dbReference>
<comment type="caution">
    <text evidence="2">The sequence shown here is derived from an EMBL/GenBank/DDBJ whole genome shotgun (WGS) entry which is preliminary data.</text>
</comment>
<name>A0AAD8EJN8_DIPPU</name>
<dbReference type="PRINTS" id="PR00068">
    <property type="entry name" value="CUZNDISMTASE"/>
</dbReference>
<dbReference type="PANTHER" id="PTHR10003">
    <property type="entry name" value="SUPEROXIDE DISMUTASE CU-ZN -RELATED"/>
    <property type="match status" value="1"/>
</dbReference>
<dbReference type="InterPro" id="IPR024134">
    <property type="entry name" value="SOD_Cu/Zn_/chaperone"/>
</dbReference>
<dbReference type="GO" id="GO:0006801">
    <property type="term" value="P:superoxide metabolic process"/>
    <property type="evidence" value="ECO:0007669"/>
    <property type="project" value="InterPro"/>
</dbReference>
<gene>
    <name evidence="2" type="ORF">L9F63_027663</name>
</gene>
<reference evidence="2" key="2">
    <citation type="submission" date="2023-05" db="EMBL/GenBank/DDBJ databases">
        <authorList>
            <person name="Fouks B."/>
        </authorList>
    </citation>
    <scope>NUCLEOTIDE SEQUENCE</scope>
    <source>
        <strain evidence="2">Stay&amp;Tobe</strain>
        <tissue evidence="2">Testes</tissue>
    </source>
</reference>
<dbReference type="Proteomes" id="UP001233999">
    <property type="component" value="Unassembled WGS sequence"/>
</dbReference>
<accession>A0AAD8EJN8</accession>
<dbReference type="CDD" id="cd00305">
    <property type="entry name" value="Cu-Zn_Superoxide_Dismutase"/>
    <property type="match status" value="1"/>
</dbReference>
<proteinExistence type="predicted"/>
<dbReference type="InterPro" id="IPR001424">
    <property type="entry name" value="SOD_Cu_Zn_dom"/>
</dbReference>
<sequence>AVVVRLVVPDISPETASGILKGCHDTGNCQTQSLAKRRGTTSLTTTACSPKILFKIIIATPAVKVYVKDSVSYLAICNETSEGGDADGGGCMGEIVFTQPNPGAPVLIMGNVTGLSAGMHGFHIHLAGDLRQGCESTGPHFNPYGHRHGAAQDPMRHVGDLGNIKAGEDGVAMLEFLDPIISLTGGPRGIVGRALVVHADQDDLGRGHDKESALIGQFWRSPSAAASLGTLIKQHTRLVRYI</sequence>
<dbReference type="GO" id="GO:0005507">
    <property type="term" value="F:copper ion binding"/>
    <property type="evidence" value="ECO:0007669"/>
    <property type="project" value="InterPro"/>
</dbReference>
<dbReference type="AlphaFoldDB" id="A0AAD8EJN8"/>